<dbReference type="GO" id="GO:0005886">
    <property type="term" value="C:plasma membrane"/>
    <property type="evidence" value="ECO:0007669"/>
    <property type="project" value="UniProtKB-SubCell"/>
</dbReference>
<accession>A0A117LZC9</accession>
<dbReference type="PANTHER" id="PTHR30518">
    <property type="entry name" value="ENDOLYTIC MUREIN TRANSGLYCOSYLASE"/>
    <property type="match status" value="1"/>
</dbReference>
<evidence type="ECO:0000256" key="1">
    <source>
        <dbReference type="ARBA" id="ARBA00022475"/>
    </source>
</evidence>
<evidence type="ECO:0000256" key="3">
    <source>
        <dbReference type="ARBA" id="ARBA00022989"/>
    </source>
</evidence>
<comment type="subcellular location">
    <subcellularLocation>
        <location evidence="7">Cell membrane</location>
        <topology evidence="7">Single-pass membrane protein</topology>
    </subcellularLocation>
</comment>
<organism evidence="8 9">
    <name type="scientific">candidate division WS6 bacterium 34_10</name>
    <dbReference type="NCBI Taxonomy" id="1641389"/>
    <lineage>
        <taxon>Bacteria</taxon>
        <taxon>Candidatus Dojkabacteria</taxon>
    </lineage>
</organism>
<comment type="function">
    <text evidence="7">Functions as a peptidoglycan terminase that cleaves nascent peptidoglycan strands endolytically to terminate their elongation.</text>
</comment>
<dbReference type="EC" id="4.2.2.29" evidence="7"/>
<reference evidence="9" key="1">
    <citation type="journal article" date="2015" name="MBio">
        <title>Genome-Resolved Metagenomic Analysis Reveals Roles for Candidate Phyla and Other Microbial Community Members in Biogeochemical Transformations in Oil Reservoirs.</title>
        <authorList>
            <person name="Hu P."/>
            <person name="Tom L."/>
            <person name="Singh A."/>
            <person name="Thomas B.C."/>
            <person name="Baker B.J."/>
            <person name="Piceno Y.M."/>
            <person name="Andersen G.L."/>
            <person name="Banfield J.F."/>
        </authorList>
    </citation>
    <scope>NUCLEOTIDE SEQUENCE [LARGE SCALE GENOMIC DNA]</scope>
</reference>
<dbReference type="Gene3D" id="3.30.160.60">
    <property type="entry name" value="Classic Zinc Finger"/>
    <property type="match status" value="1"/>
</dbReference>
<comment type="similarity">
    <text evidence="7">Belongs to the transglycosylase MltG family.</text>
</comment>
<keyword evidence="3 7" id="KW-1133">Transmembrane helix</keyword>
<dbReference type="Pfam" id="PF02618">
    <property type="entry name" value="YceG"/>
    <property type="match status" value="1"/>
</dbReference>
<dbReference type="NCBIfam" id="TIGR00247">
    <property type="entry name" value="endolytic transglycosylase MltG"/>
    <property type="match status" value="1"/>
</dbReference>
<dbReference type="PATRIC" id="fig|1641389.3.peg.174"/>
<evidence type="ECO:0000256" key="6">
    <source>
        <dbReference type="ARBA" id="ARBA00023316"/>
    </source>
</evidence>
<keyword evidence="2 7" id="KW-0812">Transmembrane</keyword>
<dbReference type="InterPro" id="IPR003770">
    <property type="entry name" value="MLTG-like"/>
</dbReference>
<protein>
    <recommendedName>
        <fullName evidence="7">Endolytic murein transglycosylase</fullName>
        <ecNumber evidence="7">4.2.2.29</ecNumber>
    </recommendedName>
    <alternativeName>
        <fullName evidence="7">Peptidoglycan lytic transglycosylase</fullName>
    </alternativeName>
    <alternativeName>
        <fullName evidence="7">Peptidoglycan polymerization terminase</fullName>
    </alternativeName>
</protein>
<keyword evidence="5 7" id="KW-0456">Lyase</keyword>
<feature type="site" description="Important for catalytic activity" evidence="7">
    <location>
        <position position="224"/>
    </location>
</feature>
<dbReference type="PANTHER" id="PTHR30518:SF2">
    <property type="entry name" value="ENDOLYTIC MUREIN TRANSGLYCOSYLASE"/>
    <property type="match status" value="1"/>
</dbReference>
<evidence type="ECO:0000256" key="4">
    <source>
        <dbReference type="ARBA" id="ARBA00023136"/>
    </source>
</evidence>
<keyword evidence="4 7" id="KW-0472">Membrane</keyword>
<comment type="caution">
    <text evidence="8">The sequence shown here is derived from an EMBL/GenBank/DDBJ whole genome shotgun (WGS) entry which is preliminary data.</text>
</comment>
<comment type="catalytic activity">
    <reaction evidence="7">
        <text>a peptidoglycan chain = a peptidoglycan chain with N-acetyl-1,6-anhydromuramyl-[peptide] at the reducing end + a peptidoglycan chain with N-acetylglucosamine at the non-reducing end.</text>
        <dbReference type="EC" id="4.2.2.29"/>
    </reaction>
</comment>
<evidence type="ECO:0000256" key="5">
    <source>
        <dbReference type="ARBA" id="ARBA00023239"/>
    </source>
</evidence>
<dbReference type="Gene3D" id="3.30.1490.480">
    <property type="entry name" value="Endolytic murein transglycosylase"/>
    <property type="match status" value="1"/>
</dbReference>
<keyword evidence="6 7" id="KW-0961">Cell wall biogenesis/degradation</keyword>
<evidence type="ECO:0000256" key="7">
    <source>
        <dbReference type="HAMAP-Rule" id="MF_02065"/>
    </source>
</evidence>
<gene>
    <name evidence="7" type="primary">mltG</name>
    <name evidence="8" type="ORF">XD93_1226</name>
</gene>
<dbReference type="HAMAP" id="MF_02065">
    <property type="entry name" value="MltG"/>
    <property type="match status" value="1"/>
</dbReference>
<dbReference type="GO" id="GO:0071555">
    <property type="term" value="P:cell wall organization"/>
    <property type="evidence" value="ECO:0007669"/>
    <property type="project" value="UniProtKB-KW"/>
</dbReference>
<dbReference type="Proteomes" id="UP000053904">
    <property type="component" value="Unassembled WGS sequence"/>
</dbReference>
<keyword evidence="1 7" id="KW-1003">Cell membrane</keyword>
<evidence type="ECO:0000313" key="9">
    <source>
        <dbReference type="Proteomes" id="UP000053904"/>
    </source>
</evidence>
<evidence type="ECO:0000256" key="2">
    <source>
        <dbReference type="ARBA" id="ARBA00022692"/>
    </source>
</evidence>
<feature type="transmembrane region" description="Helical" evidence="7">
    <location>
        <begin position="15"/>
        <end position="34"/>
    </location>
</feature>
<dbReference type="AlphaFoldDB" id="A0A117LZC9"/>
<dbReference type="GO" id="GO:0008932">
    <property type="term" value="F:lytic endotransglycosylase activity"/>
    <property type="evidence" value="ECO:0007669"/>
    <property type="project" value="UniProtKB-UniRule"/>
</dbReference>
<evidence type="ECO:0000313" key="8">
    <source>
        <dbReference type="EMBL" id="KUK75862.1"/>
    </source>
</evidence>
<dbReference type="EMBL" id="LGGO01000251">
    <property type="protein sequence ID" value="KUK75862.1"/>
    <property type="molecule type" value="Genomic_DNA"/>
</dbReference>
<proteinExistence type="inferred from homology"/>
<dbReference type="CDD" id="cd08010">
    <property type="entry name" value="MltG_like"/>
    <property type="match status" value="1"/>
</dbReference>
<sequence>MRVEKRESKTSGKRLFLFFLILIGIGIALVVTDYKRNLSVPNSSSDEKVRIEITEGESVTDILQDLLEEDLITQKNYYYAKAYLRLNDLGASLQAGVYNLPKNLTIVELLETLQYGRNEEVWVTIPEGLRKDEIATLVNTELASENFSSEKFLALTNDPTFIQTLELGVETDNLEGFLFPDKYAFPAGIETEAVIAKLVENFKTKVTREYTYEDIILASIVEREGYNANDRPIIAGIILKRFEEGWLLQTDATLLYPLKDWKHPITQEVKEDNNPYNTYKNIGLPPTPICNPGLQSIEAVWNPTETNYYYYIHDKDGNPHYAETLDKHNENVNQYLK</sequence>
<name>A0A117LZC9_9BACT</name>
<dbReference type="GO" id="GO:0009252">
    <property type="term" value="P:peptidoglycan biosynthetic process"/>
    <property type="evidence" value="ECO:0007669"/>
    <property type="project" value="UniProtKB-UniRule"/>
</dbReference>